<evidence type="ECO:0008006" key="3">
    <source>
        <dbReference type="Google" id="ProtNLM"/>
    </source>
</evidence>
<evidence type="ECO:0000313" key="1">
    <source>
        <dbReference type="EMBL" id="MBO1323173.1"/>
    </source>
</evidence>
<reference evidence="1" key="1">
    <citation type="submission" date="2021-03" db="EMBL/GenBank/DDBJ databases">
        <authorList>
            <person name="Wang G."/>
        </authorList>
    </citation>
    <scope>NUCLEOTIDE SEQUENCE</scope>
    <source>
        <strain evidence="1">KCTC 12899</strain>
    </source>
</reference>
<organism evidence="1 2">
    <name type="scientific">Acanthopleuribacter pedis</name>
    <dbReference type="NCBI Taxonomy" id="442870"/>
    <lineage>
        <taxon>Bacteria</taxon>
        <taxon>Pseudomonadati</taxon>
        <taxon>Acidobacteriota</taxon>
        <taxon>Holophagae</taxon>
        <taxon>Acanthopleuribacterales</taxon>
        <taxon>Acanthopleuribacteraceae</taxon>
        <taxon>Acanthopleuribacter</taxon>
    </lineage>
</organism>
<accession>A0A8J7U840</accession>
<dbReference type="SUPFAM" id="SSF53474">
    <property type="entry name" value="alpha/beta-Hydrolases"/>
    <property type="match status" value="1"/>
</dbReference>
<comment type="caution">
    <text evidence="1">The sequence shown here is derived from an EMBL/GenBank/DDBJ whole genome shotgun (WGS) entry which is preliminary data.</text>
</comment>
<dbReference type="RefSeq" id="WP_207863155.1">
    <property type="nucleotide sequence ID" value="NZ_JAFREP010000052.1"/>
</dbReference>
<evidence type="ECO:0000313" key="2">
    <source>
        <dbReference type="Proteomes" id="UP000664417"/>
    </source>
</evidence>
<dbReference type="Gene3D" id="3.40.50.1820">
    <property type="entry name" value="alpha/beta hydrolase"/>
    <property type="match status" value="1"/>
</dbReference>
<sequence>MALQPPFYPIVYLRGYAGGQSAVEETVSTPYMGFNLGATKLRQTYEGKPEKYVFESPLVRLIKDHDYDDCYRNGDYPQSGESIPARSIWISRYYEVVSEELGEGEPQTMRAFAEDLRALILRIRDHVCGTDTQQQDAFKVHLVAHSMGGLIARCYLQTLCTLGARDEEGQPDDQKNQALALSKTGGVPLVAKVFTYGTPHNGIELLGVNVPNLGPLDTFQSKVFNRKVMRDYLSLPAKTPKNKAVNSLNNSFDPNRFFCFIGTNYKDYTVAMGITRRTTGAMSDGLVMCKNAWVQGAPRAYAHRAHSGWYGLVNSEEGYQNLRRFLFGDVRVDVFLDVDKVTFPKPIQGHIDKGKTIRAVYYIETVARIRGERIKLHERIKDQGSAIMRKDTAFSGPKANAIFLMSGFLNSKNRSPKVADQAMNFAVDVRVLVPEYEIDYKYWFDDYVEGATLYNEQFNFFVRFTADGSVNLKYGTQSKNGAGVGKRNPTVKADGDVKTFSIPIGFSPTAAQEPHGKLRGTLLIKAQRI</sequence>
<proteinExistence type="predicted"/>
<gene>
    <name evidence="1" type="ORF">J3U88_32210</name>
</gene>
<keyword evidence="2" id="KW-1185">Reference proteome</keyword>
<dbReference type="EMBL" id="JAFREP010000052">
    <property type="protein sequence ID" value="MBO1323173.1"/>
    <property type="molecule type" value="Genomic_DNA"/>
</dbReference>
<protein>
    <recommendedName>
        <fullName evidence="3">PGAP1-like protein</fullName>
    </recommendedName>
</protein>
<dbReference type="Proteomes" id="UP000664417">
    <property type="component" value="Unassembled WGS sequence"/>
</dbReference>
<name>A0A8J7U840_9BACT</name>
<dbReference type="InterPro" id="IPR029058">
    <property type="entry name" value="AB_hydrolase_fold"/>
</dbReference>
<dbReference type="AlphaFoldDB" id="A0A8J7U840"/>